<dbReference type="Gene3D" id="2.40.50.540">
    <property type="match status" value="1"/>
</dbReference>
<dbReference type="InterPro" id="IPR053147">
    <property type="entry name" value="Hsp_HslJ-like"/>
</dbReference>
<dbReference type="InterPro" id="IPR038139">
    <property type="entry name" value="NlpE_C_sf"/>
</dbReference>
<name>A0A368NT65_9GAMM</name>
<sequence>MQLNRFWMWCGVILSGTVLIACEPANKVTPESASSLMVPQDKAVVTAPVAMMQPLVVDRYVSFYGEIHCDVCIEKTMTVTLRPDYRYLLKVESADPSVETAFQLGYWQQMMESGRQTIKLLATPYQFAVSSSHQLHLIAPASLTSDDPQNHSVLAQSNEHLHSKPLPIFAVYRYMADAAMMLECGSALRLPVLQQGDSLALEQAYLAAVETPGQPLVVALQASIVATPGEEGGDERWLVESFEAISALNSCEAKLAEPGVSHTYWKLLSIDGQQILTPENRREIHLVLGADGRAHGFAGCNRFFAQYELSGEQLQIDAIGGTKMACPDDMAAEKAFLAALGVIDSFKIEGQKLTLLQNGSPLMQLEAVYLY</sequence>
<dbReference type="Proteomes" id="UP000252558">
    <property type="component" value="Unassembled WGS sequence"/>
</dbReference>
<proteinExistence type="predicted"/>
<dbReference type="OrthoDB" id="5348860at2"/>
<organism evidence="3 4">
    <name type="scientific">Corallincola holothuriorum</name>
    <dbReference type="NCBI Taxonomy" id="2282215"/>
    <lineage>
        <taxon>Bacteria</taxon>
        <taxon>Pseudomonadati</taxon>
        <taxon>Pseudomonadota</taxon>
        <taxon>Gammaproteobacteria</taxon>
        <taxon>Alteromonadales</taxon>
        <taxon>Psychromonadaceae</taxon>
        <taxon>Corallincola</taxon>
    </lineage>
</organism>
<evidence type="ECO:0000259" key="2">
    <source>
        <dbReference type="Pfam" id="PF17185"/>
    </source>
</evidence>
<evidence type="ECO:0000259" key="1">
    <source>
        <dbReference type="Pfam" id="PF03724"/>
    </source>
</evidence>
<gene>
    <name evidence="3" type="ORF">DU002_00090</name>
</gene>
<keyword evidence="4" id="KW-1185">Reference proteome</keyword>
<dbReference type="EMBL" id="QPID01000001">
    <property type="protein sequence ID" value="RCU52411.1"/>
    <property type="molecule type" value="Genomic_DNA"/>
</dbReference>
<protein>
    <submittedName>
        <fullName evidence="3">META domain-containing protein</fullName>
    </submittedName>
</protein>
<dbReference type="PANTHER" id="PTHR35535:SF1">
    <property type="entry name" value="HEAT SHOCK PROTEIN HSLJ"/>
    <property type="match status" value="1"/>
</dbReference>
<dbReference type="Pfam" id="PF03724">
    <property type="entry name" value="META"/>
    <property type="match status" value="1"/>
</dbReference>
<dbReference type="PANTHER" id="PTHR35535">
    <property type="entry name" value="HEAT SHOCK PROTEIN HSLJ"/>
    <property type="match status" value="1"/>
</dbReference>
<evidence type="ECO:0000313" key="4">
    <source>
        <dbReference type="Proteomes" id="UP000252558"/>
    </source>
</evidence>
<dbReference type="AlphaFoldDB" id="A0A368NT65"/>
<evidence type="ECO:0000313" key="3">
    <source>
        <dbReference type="EMBL" id="RCU52411.1"/>
    </source>
</evidence>
<reference evidence="3 4" key="1">
    <citation type="submission" date="2018-07" db="EMBL/GenBank/DDBJ databases">
        <title>Corallincola holothuriorum sp. nov., a new facultative anaerobe isolated from sea cucumber Apostichopus japonicus.</title>
        <authorList>
            <person name="Xia H."/>
        </authorList>
    </citation>
    <scope>NUCLEOTIDE SEQUENCE [LARGE SCALE GENOMIC DNA]</scope>
    <source>
        <strain evidence="3 4">C4</strain>
    </source>
</reference>
<dbReference type="InterPro" id="IPR005184">
    <property type="entry name" value="DUF306_Meta_HslJ"/>
</dbReference>
<comment type="caution">
    <text evidence="3">The sequence shown here is derived from an EMBL/GenBank/DDBJ whole genome shotgun (WGS) entry which is preliminary data.</text>
</comment>
<dbReference type="RefSeq" id="WP_114336320.1">
    <property type="nucleotide sequence ID" value="NZ_QPID01000001.1"/>
</dbReference>
<feature type="domain" description="DUF306" evidence="1">
    <location>
        <begin position="260"/>
        <end position="365"/>
    </location>
</feature>
<accession>A0A368NT65</accession>
<dbReference type="Gene3D" id="2.40.128.270">
    <property type="match status" value="1"/>
</dbReference>
<dbReference type="Pfam" id="PF17185">
    <property type="entry name" value="NlpE_C"/>
    <property type="match status" value="1"/>
</dbReference>
<feature type="domain" description="NlpE C-terminal OB" evidence="2">
    <location>
        <begin position="163"/>
        <end position="237"/>
    </location>
</feature>
<dbReference type="InterPro" id="IPR038670">
    <property type="entry name" value="HslJ-like_sf"/>
</dbReference>
<dbReference type="PROSITE" id="PS51257">
    <property type="entry name" value="PROKAR_LIPOPROTEIN"/>
    <property type="match status" value="1"/>
</dbReference>
<dbReference type="InterPro" id="IPR033450">
    <property type="entry name" value="NlpE_C"/>
</dbReference>